<dbReference type="AlphaFoldDB" id="A0A9Q3FJ06"/>
<keyword evidence="2" id="KW-1185">Reference proteome</keyword>
<accession>A0A9Q3FJ06</accession>
<evidence type="ECO:0000313" key="2">
    <source>
        <dbReference type="Proteomes" id="UP000765509"/>
    </source>
</evidence>
<sequence length="93" mass="11043">MVKIRAKDYNLWFDGKDIERLIKKVENIAEIEGESGRDIARQIAFWSKDEEIGYHIEGMPGYETAYWDQLKVDMKRRWGKVSPEIRHRLSSIT</sequence>
<protein>
    <submittedName>
        <fullName evidence="1">Uncharacterized protein</fullName>
    </submittedName>
</protein>
<reference evidence="1" key="1">
    <citation type="submission" date="2021-03" db="EMBL/GenBank/DDBJ databases">
        <title>Draft genome sequence of rust myrtle Austropuccinia psidii MF-1, a brazilian biotype.</title>
        <authorList>
            <person name="Quecine M.C."/>
            <person name="Pachon D.M.R."/>
            <person name="Bonatelli M.L."/>
            <person name="Correr F.H."/>
            <person name="Franceschini L.M."/>
            <person name="Leite T.F."/>
            <person name="Margarido G.R.A."/>
            <person name="Almeida C.A."/>
            <person name="Ferrarezi J.A."/>
            <person name="Labate C.A."/>
        </authorList>
    </citation>
    <scope>NUCLEOTIDE SEQUENCE</scope>
    <source>
        <strain evidence="1">MF-1</strain>
    </source>
</reference>
<comment type="caution">
    <text evidence="1">The sequence shown here is derived from an EMBL/GenBank/DDBJ whole genome shotgun (WGS) entry which is preliminary data.</text>
</comment>
<organism evidence="1 2">
    <name type="scientific">Austropuccinia psidii MF-1</name>
    <dbReference type="NCBI Taxonomy" id="1389203"/>
    <lineage>
        <taxon>Eukaryota</taxon>
        <taxon>Fungi</taxon>
        <taxon>Dikarya</taxon>
        <taxon>Basidiomycota</taxon>
        <taxon>Pucciniomycotina</taxon>
        <taxon>Pucciniomycetes</taxon>
        <taxon>Pucciniales</taxon>
        <taxon>Sphaerophragmiaceae</taxon>
        <taxon>Austropuccinia</taxon>
    </lineage>
</organism>
<dbReference type="OrthoDB" id="2502685at2759"/>
<dbReference type="Proteomes" id="UP000765509">
    <property type="component" value="Unassembled WGS sequence"/>
</dbReference>
<gene>
    <name evidence="1" type="ORF">O181_080633</name>
</gene>
<name>A0A9Q3FJ06_9BASI</name>
<dbReference type="EMBL" id="AVOT02045594">
    <property type="protein sequence ID" value="MBW0540918.1"/>
    <property type="molecule type" value="Genomic_DNA"/>
</dbReference>
<evidence type="ECO:0000313" key="1">
    <source>
        <dbReference type="EMBL" id="MBW0540918.1"/>
    </source>
</evidence>
<proteinExistence type="predicted"/>